<proteinExistence type="predicted"/>
<dbReference type="Proteomes" id="UP000066042">
    <property type="component" value="Chromosome"/>
</dbReference>
<keyword evidence="1" id="KW-0436">Ligase</keyword>
<evidence type="ECO:0000259" key="6">
    <source>
        <dbReference type="Pfam" id="PF22167"/>
    </source>
</evidence>
<dbReference type="InterPro" id="IPR036390">
    <property type="entry name" value="WH_DNA-bd_sf"/>
</dbReference>
<reference evidence="7 8" key="1">
    <citation type="journal article" date="2016" name="Genome Announc.">
        <title>Complete genome sequence of the hyperthermophilic and piezophilic archaeon Thermococcus barophilus Ch5, capable of growth at the expense of hydrogenogenesis from carbon monoxide and formate.</title>
        <authorList>
            <person name="Oger P."/>
            <person name="Sokolova T.G."/>
            <person name="Kozhevnikova D.A."/>
            <person name="Taranov E.A."/>
            <person name="Vannier P."/>
            <person name="Lee H.S."/>
            <person name="Kwon K.K."/>
            <person name="Kang S.G."/>
            <person name="Lee J.H."/>
            <person name="Bonch-Osmolovskaya E.A."/>
            <person name="Lebedinsky A.V."/>
        </authorList>
    </citation>
    <scope>NUCLEOTIDE SEQUENCE [LARGE SCALE GENOMIC DNA]</scope>
    <source>
        <strain evidence="8">Ch5</strain>
    </source>
</reference>
<feature type="domain" description="DUF4443" evidence="5">
    <location>
        <begin position="113"/>
        <end position="203"/>
    </location>
</feature>
<protein>
    <submittedName>
        <fullName evidence="7">Uncharacterized protein</fullName>
    </submittedName>
</protein>
<name>A0A0S1XCC8_THEBA</name>
<dbReference type="InterPro" id="IPR029349">
    <property type="entry name" value="DUF4443"/>
</dbReference>
<feature type="domain" description="PH0730-like N-terminal" evidence="6">
    <location>
        <begin position="30"/>
        <end position="87"/>
    </location>
</feature>
<sequence>MIKTFIYQLSETILRGEEMSWKRGAYPEFTLEDAVATLFLLKTPRGRKQISEGLDLGEGSVRTLLKKLAKLELIESKQKGHYLNEKGLNVLFQILTLFSEPAEVEKVENMPTYALIVKNPPQFKSIDLRDEAIRYFAKGAMILVYKAGEIVFPEDERPLKETLPRLAEDLKKLSPKEGDLIVVTWAENRADAIKSAIHVALTLKKNELPKEILEVGE</sequence>
<evidence type="ECO:0000256" key="4">
    <source>
        <dbReference type="ARBA" id="ARBA00022917"/>
    </source>
</evidence>
<evidence type="ECO:0000256" key="1">
    <source>
        <dbReference type="ARBA" id="ARBA00022598"/>
    </source>
</evidence>
<dbReference type="Pfam" id="PF14544">
    <property type="entry name" value="DUF4443"/>
    <property type="match status" value="1"/>
</dbReference>
<gene>
    <name evidence="7" type="ORF">TBCH5v1_1531</name>
</gene>
<dbReference type="PATRIC" id="fig|55802.8.peg.1509"/>
<dbReference type="STRING" id="55802.TBCH5v1_1531"/>
<dbReference type="GO" id="GO:0006412">
    <property type="term" value="P:translation"/>
    <property type="evidence" value="ECO:0007669"/>
    <property type="project" value="UniProtKB-KW"/>
</dbReference>
<evidence type="ECO:0000256" key="3">
    <source>
        <dbReference type="ARBA" id="ARBA00022840"/>
    </source>
</evidence>
<dbReference type="Pfam" id="PF22167">
    <property type="entry name" value="PH0730-like_N"/>
    <property type="match status" value="1"/>
</dbReference>
<keyword evidence="4" id="KW-0648">Protein biosynthesis</keyword>
<dbReference type="InterPro" id="IPR004115">
    <property type="entry name" value="GAD-like_sf"/>
</dbReference>
<evidence type="ECO:0000259" key="5">
    <source>
        <dbReference type="Pfam" id="PF14544"/>
    </source>
</evidence>
<evidence type="ECO:0000256" key="2">
    <source>
        <dbReference type="ARBA" id="ARBA00022741"/>
    </source>
</evidence>
<dbReference type="InterPro" id="IPR036388">
    <property type="entry name" value="WH-like_DNA-bd_sf"/>
</dbReference>
<dbReference type="Gene3D" id="1.10.10.10">
    <property type="entry name" value="Winged helix-like DNA-binding domain superfamily/Winged helix DNA-binding domain"/>
    <property type="match status" value="1"/>
</dbReference>
<dbReference type="AlphaFoldDB" id="A0A0S1XCC8"/>
<evidence type="ECO:0000313" key="8">
    <source>
        <dbReference type="Proteomes" id="UP000066042"/>
    </source>
</evidence>
<keyword evidence="3" id="KW-0067">ATP-binding</keyword>
<dbReference type="InterPro" id="IPR054039">
    <property type="entry name" value="PH0730-like_N"/>
</dbReference>
<dbReference type="SUPFAM" id="SSF46785">
    <property type="entry name" value="Winged helix' DNA-binding domain"/>
    <property type="match status" value="1"/>
</dbReference>
<dbReference type="GO" id="GO:0005524">
    <property type="term" value="F:ATP binding"/>
    <property type="evidence" value="ECO:0007669"/>
    <property type="project" value="UniProtKB-KW"/>
</dbReference>
<keyword evidence="2" id="KW-0547">Nucleotide-binding</keyword>
<accession>A0A0S1XCC8</accession>
<dbReference type="GO" id="GO:0004812">
    <property type="term" value="F:aminoacyl-tRNA ligase activity"/>
    <property type="evidence" value="ECO:0007669"/>
    <property type="project" value="InterPro"/>
</dbReference>
<dbReference type="SUPFAM" id="SSF55261">
    <property type="entry name" value="GAD domain-like"/>
    <property type="match status" value="1"/>
</dbReference>
<dbReference type="GO" id="GO:0005737">
    <property type="term" value="C:cytoplasm"/>
    <property type="evidence" value="ECO:0007669"/>
    <property type="project" value="InterPro"/>
</dbReference>
<evidence type="ECO:0000313" key="7">
    <source>
        <dbReference type="EMBL" id="ALM75446.1"/>
    </source>
</evidence>
<organism evidence="7 8">
    <name type="scientific">Thermococcus barophilus</name>
    <dbReference type="NCBI Taxonomy" id="55802"/>
    <lineage>
        <taxon>Archaea</taxon>
        <taxon>Methanobacteriati</taxon>
        <taxon>Methanobacteriota</taxon>
        <taxon>Thermococci</taxon>
        <taxon>Thermococcales</taxon>
        <taxon>Thermococcaceae</taxon>
        <taxon>Thermococcus</taxon>
    </lineage>
</organism>
<dbReference type="Gene3D" id="3.30.1360.30">
    <property type="entry name" value="GAD-like domain"/>
    <property type="match status" value="1"/>
</dbReference>
<dbReference type="EMBL" id="CP013050">
    <property type="protein sequence ID" value="ALM75446.1"/>
    <property type="molecule type" value="Genomic_DNA"/>
</dbReference>